<comment type="function">
    <text evidence="7 10">This protein binds specifically to 23S rRNA; its binding is stimulated by other ribosomal proteins, e.g., L4, L17, and L20. It is important during the early stages of 50S assembly. It makes multiple contacts with different domains of the 23S rRNA in the assembled 50S subunit and ribosome.</text>
</comment>
<evidence type="ECO:0000256" key="6">
    <source>
        <dbReference type="ARBA" id="ARBA00035207"/>
    </source>
</evidence>
<comment type="function">
    <text evidence="7">The globular domain of the protein is located near the polypeptide exit tunnel on the outside of the subunit, while an extended beta-hairpin is found that lines the wall of the exit tunnel in the center of the 70S ribosome.</text>
</comment>
<evidence type="ECO:0000256" key="11">
    <source>
        <dbReference type="SAM" id="MobiDB-lite"/>
    </source>
</evidence>
<evidence type="ECO:0000256" key="2">
    <source>
        <dbReference type="ARBA" id="ARBA00022730"/>
    </source>
</evidence>
<dbReference type="CDD" id="cd00336">
    <property type="entry name" value="Ribosomal_L22"/>
    <property type="match status" value="1"/>
</dbReference>
<dbReference type="InterPro" id="IPR005727">
    <property type="entry name" value="Ribosomal_uL22_bac/chlpt-type"/>
</dbReference>
<dbReference type="GO" id="GO:0019843">
    <property type="term" value="F:rRNA binding"/>
    <property type="evidence" value="ECO:0007669"/>
    <property type="project" value="UniProtKB-UniRule"/>
</dbReference>
<evidence type="ECO:0000256" key="5">
    <source>
        <dbReference type="ARBA" id="ARBA00023274"/>
    </source>
</evidence>
<dbReference type="Proteomes" id="UP000034562">
    <property type="component" value="Unassembled WGS sequence"/>
</dbReference>
<dbReference type="Pfam" id="PF00237">
    <property type="entry name" value="Ribosomal_L22"/>
    <property type="match status" value="1"/>
</dbReference>
<evidence type="ECO:0000256" key="10">
    <source>
        <dbReference type="RuleBase" id="RU004008"/>
    </source>
</evidence>
<dbReference type="STRING" id="1618563.UU12_C0003G0013"/>
<protein>
    <recommendedName>
        <fullName evidence="6 7">Large ribosomal subunit protein uL22</fullName>
    </recommendedName>
</protein>
<dbReference type="HAMAP" id="MF_01331_B">
    <property type="entry name" value="Ribosomal_uL22_B"/>
    <property type="match status" value="1"/>
</dbReference>
<dbReference type="AlphaFoldDB" id="A0A0G0VGZ9"/>
<reference evidence="12 13" key="1">
    <citation type="journal article" date="2015" name="Nature">
        <title>rRNA introns, odd ribosomes, and small enigmatic genomes across a large radiation of phyla.</title>
        <authorList>
            <person name="Brown C.T."/>
            <person name="Hug L.A."/>
            <person name="Thomas B.C."/>
            <person name="Sharon I."/>
            <person name="Castelle C.J."/>
            <person name="Singh A."/>
            <person name="Wilkins M.J."/>
            <person name="Williams K.H."/>
            <person name="Banfield J.F."/>
        </authorList>
    </citation>
    <scope>NUCLEOTIDE SEQUENCE [LARGE SCALE GENOMIC DNA]</scope>
</reference>
<keyword evidence="4 7" id="KW-0689">Ribosomal protein</keyword>
<comment type="similarity">
    <text evidence="1 7 8">Belongs to the universal ribosomal protein uL22 family.</text>
</comment>
<comment type="caution">
    <text evidence="12">The sequence shown here is derived from an EMBL/GenBank/DDBJ whole genome shotgun (WGS) entry which is preliminary data.</text>
</comment>
<evidence type="ECO:0000313" key="12">
    <source>
        <dbReference type="EMBL" id="KKR71315.1"/>
    </source>
</evidence>
<evidence type="ECO:0000256" key="1">
    <source>
        <dbReference type="ARBA" id="ARBA00009451"/>
    </source>
</evidence>
<organism evidence="12 13">
    <name type="scientific">Candidatus Woesebacteria bacterium GW2011_GWA2_40_7b</name>
    <dbReference type="NCBI Taxonomy" id="1618563"/>
    <lineage>
        <taxon>Bacteria</taxon>
        <taxon>Candidatus Woeseibacteriota</taxon>
    </lineage>
</organism>
<dbReference type="PANTHER" id="PTHR13501">
    <property type="entry name" value="CHLOROPLAST 50S RIBOSOMAL PROTEIN L22-RELATED"/>
    <property type="match status" value="1"/>
</dbReference>
<evidence type="ECO:0000256" key="4">
    <source>
        <dbReference type="ARBA" id="ARBA00022980"/>
    </source>
</evidence>
<dbReference type="EMBL" id="LBZK01000003">
    <property type="protein sequence ID" value="KKR71315.1"/>
    <property type="molecule type" value="Genomic_DNA"/>
</dbReference>
<feature type="compositionally biased region" description="Basic and acidic residues" evidence="11">
    <location>
        <begin position="121"/>
        <end position="137"/>
    </location>
</feature>
<evidence type="ECO:0000256" key="3">
    <source>
        <dbReference type="ARBA" id="ARBA00022884"/>
    </source>
</evidence>
<comment type="subunit">
    <text evidence="7 9">Part of the 50S ribosomal subunit.</text>
</comment>
<dbReference type="PANTHER" id="PTHR13501:SF8">
    <property type="entry name" value="LARGE RIBOSOMAL SUBUNIT PROTEIN UL22M"/>
    <property type="match status" value="1"/>
</dbReference>
<gene>
    <name evidence="7" type="primary">rplV</name>
    <name evidence="12" type="ORF">UU12_C0003G0013</name>
</gene>
<dbReference type="GO" id="GO:0006412">
    <property type="term" value="P:translation"/>
    <property type="evidence" value="ECO:0007669"/>
    <property type="project" value="UniProtKB-UniRule"/>
</dbReference>
<sequence>MEKTFTSTQKYLIMSPRKIRLVTALIKKMKPAEAVAKLPFVQKRAGESIAKVIKAALANAKNQGVSEADLTIKEVQVGEGPRLKRGRAASRGRWHPYKKRMSHIRVVLTTLNKQIPNKQISKSEEAVAGKREKDRRGTVGASSEIKHVTKS</sequence>
<evidence type="ECO:0000313" key="13">
    <source>
        <dbReference type="Proteomes" id="UP000034562"/>
    </source>
</evidence>
<dbReference type="GO" id="GO:0003735">
    <property type="term" value="F:structural constituent of ribosome"/>
    <property type="evidence" value="ECO:0007669"/>
    <property type="project" value="InterPro"/>
</dbReference>
<dbReference type="GO" id="GO:0022625">
    <property type="term" value="C:cytosolic large ribosomal subunit"/>
    <property type="evidence" value="ECO:0007669"/>
    <property type="project" value="TreeGrafter"/>
</dbReference>
<dbReference type="InterPro" id="IPR001063">
    <property type="entry name" value="Ribosomal_uL22"/>
</dbReference>
<dbReference type="NCBIfam" id="TIGR01044">
    <property type="entry name" value="rplV_bact"/>
    <property type="match status" value="1"/>
</dbReference>
<name>A0A0G0VGZ9_9BACT</name>
<dbReference type="Gene3D" id="3.90.470.10">
    <property type="entry name" value="Ribosomal protein L22/L17"/>
    <property type="match status" value="1"/>
</dbReference>
<keyword evidence="3 7" id="KW-0694">RNA-binding</keyword>
<dbReference type="InterPro" id="IPR047867">
    <property type="entry name" value="Ribosomal_uL22_bac/org-type"/>
</dbReference>
<evidence type="ECO:0000256" key="9">
    <source>
        <dbReference type="RuleBase" id="RU004006"/>
    </source>
</evidence>
<keyword evidence="2 7" id="KW-0699">rRNA-binding</keyword>
<proteinExistence type="inferred from homology"/>
<dbReference type="SUPFAM" id="SSF54843">
    <property type="entry name" value="Ribosomal protein L22"/>
    <property type="match status" value="1"/>
</dbReference>
<feature type="region of interest" description="Disordered" evidence="11">
    <location>
        <begin position="118"/>
        <end position="151"/>
    </location>
</feature>
<accession>A0A0G0VGZ9</accession>
<evidence type="ECO:0000256" key="8">
    <source>
        <dbReference type="RuleBase" id="RU004005"/>
    </source>
</evidence>
<dbReference type="InterPro" id="IPR036394">
    <property type="entry name" value="Ribosomal_uL22_sf"/>
</dbReference>
<evidence type="ECO:0000256" key="7">
    <source>
        <dbReference type="HAMAP-Rule" id="MF_01331"/>
    </source>
</evidence>
<keyword evidence="5 7" id="KW-0687">Ribonucleoprotein</keyword>